<organism evidence="1 2">
    <name type="scientific">Paludifilum halophilum</name>
    <dbReference type="NCBI Taxonomy" id="1642702"/>
    <lineage>
        <taxon>Bacteria</taxon>
        <taxon>Bacillati</taxon>
        <taxon>Bacillota</taxon>
        <taxon>Bacilli</taxon>
        <taxon>Bacillales</taxon>
        <taxon>Thermoactinomycetaceae</taxon>
        <taxon>Paludifilum</taxon>
    </lineage>
</organism>
<dbReference type="AlphaFoldDB" id="A0A235B4D9"/>
<dbReference type="Proteomes" id="UP000215459">
    <property type="component" value="Unassembled WGS sequence"/>
</dbReference>
<keyword evidence="2" id="KW-1185">Reference proteome</keyword>
<dbReference type="RefSeq" id="WP_094265707.1">
    <property type="nucleotide sequence ID" value="NZ_NOWF01000012.1"/>
</dbReference>
<name>A0A235B4D9_9BACL</name>
<proteinExistence type="predicted"/>
<comment type="caution">
    <text evidence="1">The sequence shown here is derived from an EMBL/GenBank/DDBJ whole genome shotgun (WGS) entry which is preliminary data.</text>
</comment>
<gene>
    <name evidence="1" type="ORF">CHM34_16480</name>
</gene>
<dbReference type="OrthoDB" id="2622097at2"/>
<dbReference type="EMBL" id="NOWF01000012">
    <property type="protein sequence ID" value="OYD06485.1"/>
    <property type="molecule type" value="Genomic_DNA"/>
</dbReference>
<accession>A0A235B4D9</accession>
<protein>
    <recommendedName>
        <fullName evidence="3">YjzC family protein</fullName>
    </recommendedName>
</protein>
<evidence type="ECO:0000313" key="1">
    <source>
        <dbReference type="EMBL" id="OYD06485.1"/>
    </source>
</evidence>
<sequence>MADRQREFRTGERVTEPGEYVCTAGNRKRYEGEETFDACPVSGEETTWRLADDTETGCC</sequence>
<reference evidence="1 2" key="1">
    <citation type="submission" date="2017-07" db="EMBL/GenBank/DDBJ databases">
        <title>The genome sequence of Paludifilum halophilum highlights mechanisms for microbial adaptation to high salt environemnts.</title>
        <authorList>
            <person name="Belbahri L."/>
        </authorList>
    </citation>
    <scope>NUCLEOTIDE SEQUENCE [LARGE SCALE GENOMIC DNA]</scope>
    <source>
        <strain evidence="1 2">DSM 102817</strain>
    </source>
</reference>
<evidence type="ECO:0008006" key="3">
    <source>
        <dbReference type="Google" id="ProtNLM"/>
    </source>
</evidence>
<evidence type="ECO:0000313" key="2">
    <source>
        <dbReference type="Proteomes" id="UP000215459"/>
    </source>
</evidence>